<feature type="domain" description="Uroporphyrinogen decarboxylase (URO-D)" evidence="1">
    <location>
        <begin position="184"/>
        <end position="392"/>
    </location>
</feature>
<dbReference type="Gene3D" id="3.20.20.210">
    <property type="match status" value="1"/>
</dbReference>
<organism evidence="2">
    <name type="scientific">marine sediment metagenome</name>
    <dbReference type="NCBI Taxonomy" id="412755"/>
    <lineage>
        <taxon>unclassified sequences</taxon>
        <taxon>metagenomes</taxon>
        <taxon>ecological metagenomes</taxon>
    </lineage>
</organism>
<dbReference type="EMBL" id="LAZR01039542">
    <property type="protein sequence ID" value="KKL16745.1"/>
    <property type="molecule type" value="Genomic_DNA"/>
</dbReference>
<protein>
    <recommendedName>
        <fullName evidence="1">Uroporphyrinogen decarboxylase (URO-D) domain-containing protein</fullName>
    </recommendedName>
</protein>
<gene>
    <name evidence="2" type="ORF">LCGC14_2492480</name>
</gene>
<accession>A0A0F9B538</accession>
<dbReference type="GO" id="GO:0004853">
    <property type="term" value="F:uroporphyrinogen decarboxylase activity"/>
    <property type="evidence" value="ECO:0007669"/>
    <property type="project" value="InterPro"/>
</dbReference>
<reference evidence="2" key="1">
    <citation type="journal article" date="2015" name="Nature">
        <title>Complex archaea that bridge the gap between prokaryotes and eukaryotes.</title>
        <authorList>
            <person name="Spang A."/>
            <person name="Saw J.H."/>
            <person name="Jorgensen S.L."/>
            <person name="Zaremba-Niedzwiedzka K."/>
            <person name="Martijn J."/>
            <person name="Lind A.E."/>
            <person name="van Eijk R."/>
            <person name="Schleper C."/>
            <person name="Guy L."/>
            <person name="Ettema T.J."/>
        </authorList>
    </citation>
    <scope>NUCLEOTIDE SEQUENCE</scope>
</reference>
<dbReference type="SUPFAM" id="SSF51726">
    <property type="entry name" value="UROD/MetE-like"/>
    <property type="match status" value="1"/>
</dbReference>
<dbReference type="InterPro" id="IPR000257">
    <property type="entry name" value="Uroporphyrinogen_deCOase"/>
</dbReference>
<dbReference type="InterPro" id="IPR038071">
    <property type="entry name" value="UROD/MetE-like_sf"/>
</dbReference>
<dbReference type="GO" id="GO:0006779">
    <property type="term" value="P:porphyrin-containing compound biosynthetic process"/>
    <property type="evidence" value="ECO:0007669"/>
    <property type="project" value="InterPro"/>
</dbReference>
<evidence type="ECO:0000259" key="1">
    <source>
        <dbReference type="Pfam" id="PF01208"/>
    </source>
</evidence>
<comment type="caution">
    <text evidence="2">The sequence shown here is derived from an EMBL/GenBank/DDBJ whole genome shotgun (WGS) entry which is preliminary data.</text>
</comment>
<evidence type="ECO:0000313" key="2">
    <source>
        <dbReference type="EMBL" id="KKL16745.1"/>
    </source>
</evidence>
<dbReference type="AlphaFoldDB" id="A0A0F9B538"/>
<name>A0A0F9B538_9ZZZZ</name>
<dbReference type="PANTHER" id="PTHR47099:SF1">
    <property type="entry name" value="METHYLCOBAMIDE:COM METHYLTRANSFERASE MTBA"/>
    <property type="match status" value="1"/>
</dbReference>
<sequence length="397" mass="45185">MSHDYQECFEKILSHAPGKHFLLDCGGDQASMSIFVYKEFLKYLGVERLPQINSLVQLSAMPDKEFLEKYDIGFRWLYPKGSARVRKRAACIADYTAEYYLEKGYVSGGSDVAFYDDWGVKWSRSAYYYEQVEHPLQGKSYDDVVAYDFPDPNDPLKTENLDQELAAFRKENKDYVVALSQSYGGLLETALWIRGYTDFYVDLASDSKECAFLLDAILEHFIAFNRNYLSAVKGDVQILAIGDDYGMQDRLLISPEAWRKHIKPRLQQLISSVKDQYSHIKIFLHSCGAVSELIDDFIEVGVDILNPIQPKASGMDPVVLKKKYGDRIVFHGGIDVQELLPCGSPQQVKDEVWRRLDILAENGGYIIAPSHNIQAGTPVENVIAFYNAVLEYSEKIR</sequence>
<dbReference type="Pfam" id="PF01208">
    <property type="entry name" value="URO-D"/>
    <property type="match status" value="1"/>
</dbReference>
<dbReference type="PANTHER" id="PTHR47099">
    <property type="entry name" value="METHYLCOBAMIDE:COM METHYLTRANSFERASE MTBA"/>
    <property type="match status" value="1"/>
</dbReference>
<dbReference type="InterPro" id="IPR052024">
    <property type="entry name" value="Methanogen_methyltrans"/>
</dbReference>
<proteinExistence type="predicted"/>